<dbReference type="InterPro" id="IPR024455">
    <property type="entry name" value="Phage_capsid"/>
</dbReference>
<evidence type="ECO:0000256" key="3">
    <source>
        <dbReference type="SAM" id="Coils"/>
    </source>
</evidence>
<protein>
    <recommendedName>
        <fullName evidence="5">Bacteriophage Mu GpT domain-containing protein</fullName>
    </recommendedName>
</protein>
<comment type="subcellular location">
    <subcellularLocation>
        <location evidence="1">Virion</location>
    </subcellularLocation>
</comment>
<evidence type="ECO:0000256" key="2">
    <source>
        <dbReference type="ARBA" id="ARBA00022844"/>
    </source>
</evidence>
<dbReference type="AlphaFoldDB" id="A0A0F9N6Z7"/>
<sequence length="835" mass="90810">MNDCEKKAIRVLDNVTRRIAGYATIWGELDCENDRMTKGAITPYVGKGTPLMFWLHGLHKAFKSALVGIWDISAFKVDGTGLWVEGNVALDEFGDLAWSLIEKAGSFGLSVGSLWYLVKKKVSGDGSKDIVNWPLLEISIMAGGQQCTPSAQEGLKLDLQSIYQEVAVKMGVSVKGARLRALLDPAIERLMGSRDWSRAEVVEAMASAAGIDVGTVNQILTEGSGSINRPPPGRLRGFARVLPGVTFAQLNDAAAADAGESGDDDASDDDEEAARYDRFKLQEEAMAKRSGNVVTSSDVQASVRAVLAAERAEREAQELREAERQAAIEARATELALAEAKKHEEAVKKMKAEHEMALKVAEDAARPTGPVAGGGTMDQLAEPNFLVVYSPYDRLSTFDLSLRYELMRSWRRRPSVKMWRALAVRVSKMAREQDTLYIKNGRPYKVPAVDMDVIKPRQLLELSEIEGSLDIKSDQFHGGGFDGPSDVVTPTGLKQFCEIAVKADELIFSTQSGFGDEWVPTLMTADLWRTIRLETVVLPLFDQFDMPSQPYEYPTESTDPTFYKVAEAEDEAQMILTGGVFTDSKIGTAKVTYSAGKLGALTYWSEEFEEDAIIAAEPQVRDQYGLAFAHNIDEVLISGDETTGSSNISFDGSGIDAASRYLIIDGLRHQPLVTTTADGRDGGTITIEDFGSTQGLMGTGGKFGINPRDLAFLLDTGVWHKTKLLSEVLTLDHFGPAATILTGMLGSLFGAPLLVSEDYGLTDSAGKISNSAGNNTLGSLMCINKRGIKVGWRRRPRVRVVGLPGADARYIVGSARYDIQFKEAGMVGLSYNLTI</sequence>
<evidence type="ECO:0008006" key="5">
    <source>
        <dbReference type="Google" id="ProtNLM"/>
    </source>
</evidence>
<name>A0A0F9N6Z7_9ZZZZ</name>
<accession>A0A0F9N6Z7</accession>
<reference evidence="4" key="1">
    <citation type="journal article" date="2015" name="Nature">
        <title>Complex archaea that bridge the gap between prokaryotes and eukaryotes.</title>
        <authorList>
            <person name="Spang A."/>
            <person name="Saw J.H."/>
            <person name="Jorgensen S.L."/>
            <person name="Zaremba-Niedzwiedzka K."/>
            <person name="Martijn J."/>
            <person name="Lind A.E."/>
            <person name="van Eijk R."/>
            <person name="Schleper C."/>
            <person name="Guy L."/>
            <person name="Ettema T.J."/>
        </authorList>
    </citation>
    <scope>NUCLEOTIDE SEQUENCE</scope>
</reference>
<dbReference type="NCBIfam" id="TIGR01554">
    <property type="entry name" value="major_cap_HK97"/>
    <property type="match status" value="1"/>
</dbReference>
<feature type="coiled-coil region" evidence="3">
    <location>
        <begin position="302"/>
        <end position="360"/>
    </location>
</feature>
<evidence type="ECO:0000313" key="4">
    <source>
        <dbReference type="EMBL" id="KKN07662.1"/>
    </source>
</evidence>
<evidence type="ECO:0000256" key="1">
    <source>
        <dbReference type="ARBA" id="ARBA00004328"/>
    </source>
</evidence>
<keyword evidence="3" id="KW-0175">Coiled coil</keyword>
<dbReference type="EMBL" id="LAZR01004542">
    <property type="protein sequence ID" value="KKN07662.1"/>
    <property type="molecule type" value="Genomic_DNA"/>
</dbReference>
<comment type="caution">
    <text evidence="4">The sequence shown here is derived from an EMBL/GenBank/DDBJ whole genome shotgun (WGS) entry which is preliminary data.</text>
</comment>
<dbReference type="GO" id="GO:0044423">
    <property type="term" value="C:virion component"/>
    <property type="evidence" value="ECO:0007669"/>
    <property type="project" value="UniProtKB-KW"/>
</dbReference>
<organism evidence="4">
    <name type="scientific">marine sediment metagenome</name>
    <dbReference type="NCBI Taxonomy" id="412755"/>
    <lineage>
        <taxon>unclassified sequences</taxon>
        <taxon>metagenomes</taxon>
        <taxon>ecological metagenomes</taxon>
    </lineage>
</organism>
<proteinExistence type="predicted"/>
<dbReference type="SUPFAM" id="SSF56563">
    <property type="entry name" value="Major capsid protein gp5"/>
    <property type="match status" value="1"/>
</dbReference>
<keyword evidence="2" id="KW-0946">Virion</keyword>
<gene>
    <name evidence="4" type="ORF">LCGC14_1064610</name>
</gene>